<evidence type="ECO:0000313" key="2">
    <source>
        <dbReference type="EMBL" id="JAD25454.1"/>
    </source>
</evidence>
<organism evidence="2">
    <name type="scientific">Arundo donax</name>
    <name type="common">Giant reed</name>
    <name type="synonym">Donax arundinaceus</name>
    <dbReference type="NCBI Taxonomy" id="35708"/>
    <lineage>
        <taxon>Eukaryota</taxon>
        <taxon>Viridiplantae</taxon>
        <taxon>Streptophyta</taxon>
        <taxon>Embryophyta</taxon>
        <taxon>Tracheophyta</taxon>
        <taxon>Spermatophyta</taxon>
        <taxon>Magnoliopsida</taxon>
        <taxon>Liliopsida</taxon>
        <taxon>Poales</taxon>
        <taxon>Poaceae</taxon>
        <taxon>PACMAD clade</taxon>
        <taxon>Arundinoideae</taxon>
        <taxon>Arundineae</taxon>
        <taxon>Arundo</taxon>
    </lineage>
</organism>
<dbReference type="EMBL" id="GBRH01272441">
    <property type="protein sequence ID" value="JAD25454.1"/>
    <property type="molecule type" value="Transcribed_RNA"/>
</dbReference>
<accession>A0A0A8YGK2</accession>
<dbReference type="AlphaFoldDB" id="A0A0A8YGK2"/>
<protein>
    <submittedName>
        <fullName evidence="2">Uncharacterized protein</fullName>
    </submittedName>
</protein>
<evidence type="ECO:0000256" key="1">
    <source>
        <dbReference type="SAM" id="MobiDB-lite"/>
    </source>
</evidence>
<name>A0A0A8YGK2_ARUDO</name>
<reference evidence="2" key="1">
    <citation type="submission" date="2014-09" db="EMBL/GenBank/DDBJ databases">
        <authorList>
            <person name="Magalhaes I.L.F."/>
            <person name="Oliveira U."/>
            <person name="Santos F.R."/>
            <person name="Vidigal T.H.D.A."/>
            <person name="Brescovit A.D."/>
            <person name="Santos A.J."/>
        </authorList>
    </citation>
    <scope>NUCLEOTIDE SEQUENCE</scope>
    <source>
        <tissue evidence="2">Shoot tissue taken approximately 20 cm above the soil surface</tissue>
    </source>
</reference>
<feature type="region of interest" description="Disordered" evidence="1">
    <location>
        <begin position="25"/>
        <end position="50"/>
    </location>
</feature>
<reference evidence="2" key="2">
    <citation type="journal article" date="2015" name="Data Brief">
        <title>Shoot transcriptome of the giant reed, Arundo donax.</title>
        <authorList>
            <person name="Barrero R.A."/>
            <person name="Guerrero F.D."/>
            <person name="Moolhuijzen P."/>
            <person name="Goolsby J.A."/>
            <person name="Tidwell J."/>
            <person name="Bellgard S.E."/>
            <person name="Bellgard M.I."/>
        </authorList>
    </citation>
    <scope>NUCLEOTIDE SEQUENCE</scope>
    <source>
        <tissue evidence="2">Shoot tissue taken approximately 20 cm above the soil surface</tissue>
    </source>
</reference>
<proteinExistence type="predicted"/>
<sequence>MGLACLHASIGSDARSSCFLSLPARGKRTGRGMRTGGGRRQVQRHQLYPSLPPPPLSICVPLHSTHSPGRPSPLRPCSCARATFLARVAARPRHRACSRRRACPRGSLLAPAR</sequence>